<dbReference type="Proteomes" id="UP000239759">
    <property type="component" value="Unassembled WGS sequence"/>
</dbReference>
<proteinExistence type="predicted"/>
<sequence length="101" mass="11391">MGRFNHLIIFPGPKVKGVHVAIRYHLSGLAFGDKFLSFTTSQALLAFANTRLSTSLSHANSLGLEFVPVTYVEENKNGHFIFWQMKKDNSHIKELPFSKNV</sequence>
<name>A0AAP8QDN4_BRELA</name>
<evidence type="ECO:0000313" key="2">
    <source>
        <dbReference type="Proteomes" id="UP000239759"/>
    </source>
</evidence>
<dbReference type="AlphaFoldDB" id="A0AAP8QDN4"/>
<reference evidence="1 2" key="1">
    <citation type="submission" date="2018-02" db="EMBL/GenBank/DDBJ databases">
        <title>Comparative analysis of genomes of three Brevibacillus laterosporus strains producers of potent antimicrobials isolated from silage.</title>
        <authorList>
            <person name="Kojic M."/>
            <person name="Miljkovic M."/>
            <person name="Studholme D."/>
            <person name="Filipic B."/>
        </authorList>
    </citation>
    <scope>NUCLEOTIDE SEQUENCE [LARGE SCALE GENOMIC DNA]</scope>
    <source>
        <strain evidence="1 2">BGSP11</strain>
    </source>
</reference>
<protein>
    <submittedName>
        <fullName evidence="1">Uncharacterized protein</fullName>
    </submittedName>
</protein>
<dbReference type="EMBL" id="PRKQ01000013">
    <property type="protein sequence ID" value="PPB02263.1"/>
    <property type="molecule type" value="Genomic_DNA"/>
</dbReference>
<evidence type="ECO:0000313" key="1">
    <source>
        <dbReference type="EMBL" id="PPB02263.1"/>
    </source>
</evidence>
<accession>A0AAP8QDN4</accession>
<comment type="caution">
    <text evidence="1">The sequence shown here is derived from an EMBL/GenBank/DDBJ whole genome shotgun (WGS) entry which is preliminary data.</text>
</comment>
<gene>
    <name evidence="1" type="ORF">C4A77_12505</name>
</gene>
<organism evidence="1 2">
    <name type="scientific">Brevibacillus laterosporus</name>
    <name type="common">Bacillus laterosporus</name>
    <dbReference type="NCBI Taxonomy" id="1465"/>
    <lineage>
        <taxon>Bacteria</taxon>
        <taxon>Bacillati</taxon>
        <taxon>Bacillota</taxon>
        <taxon>Bacilli</taxon>
        <taxon>Bacillales</taxon>
        <taxon>Paenibacillaceae</taxon>
        <taxon>Brevibacillus</taxon>
    </lineage>
</organism>